<reference evidence="1 2" key="1">
    <citation type="journal article" date="2018" name="Biotechnol. Biofuels">
        <title>Integrative visual omics of the white-rot fungus Polyporus brumalis exposes the biotechnological potential of its oxidative enzymes for delignifying raw plant biomass.</title>
        <authorList>
            <person name="Miyauchi S."/>
            <person name="Rancon A."/>
            <person name="Drula E."/>
            <person name="Hage H."/>
            <person name="Chaduli D."/>
            <person name="Favel A."/>
            <person name="Grisel S."/>
            <person name="Henrissat B."/>
            <person name="Herpoel-Gimbert I."/>
            <person name="Ruiz-Duenas F.J."/>
            <person name="Chevret D."/>
            <person name="Hainaut M."/>
            <person name="Lin J."/>
            <person name="Wang M."/>
            <person name="Pangilinan J."/>
            <person name="Lipzen A."/>
            <person name="Lesage-Meessen L."/>
            <person name="Navarro D."/>
            <person name="Riley R."/>
            <person name="Grigoriev I.V."/>
            <person name="Zhou S."/>
            <person name="Raouche S."/>
            <person name="Rosso M.N."/>
        </authorList>
    </citation>
    <scope>NUCLEOTIDE SEQUENCE [LARGE SCALE GENOMIC DNA]</scope>
    <source>
        <strain evidence="1 2">BRFM 1820</strain>
    </source>
</reference>
<dbReference type="AlphaFoldDB" id="A0A371D1B2"/>
<keyword evidence="2" id="KW-1185">Reference proteome</keyword>
<dbReference type="SUPFAM" id="SSF52047">
    <property type="entry name" value="RNI-like"/>
    <property type="match status" value="1"/>
</dbReference>
<proteinExistence type="predicted"/>
<dbReference type="OrthoDB" id="2749824at2759"/>
<gene>
    <name evidence="1" type="ORF">OH76DRAFT_1407018</name>
</gene>
<sequence length="379" mass="43266">MPTWVGDARAAKVQRRRVLSIRMQFLPQELQDCIIDGLAPDRVAGPSEHYADLRACALTCQSWLPRAQCQLYKHVEVDRLESTRLFARTLEESPDVCRLVKRLEFWFKAADWKDQDCEDVTFPAHLVGRLVALHGLRFACCTHSAAQTAAQIEFMKLWTVCVQLRTLWVDGFYFKNLADLTRIIWSFPKLEELNVFQTGWAARGREVDPAEFPGRCQMMTTVEMQETFRVDDLLPLLGTTIQNLSIAWMWDASPPDTYAAVSTLHDLRSLELLVNQLDEPWVTSVLTQVHSTHLEKLVLDLSMVDREEDSEALGLLVGREDFDDLLSREPLNSVNRLKIMTSEQGKTGKAERRLREAQALLPSFLRSRGTIEVETCSTA</sequence>
<dbReference type="Gene3D" id="3.80.10.10">
    <property type="entry name" value="Ribonuclease Inhibitor"/>
    <property type="match status" value="1"/>
</dbReference>
<evidence type="ECO:0000313" key="2">
    <source>
        <dbReference type="Proteomes" id="UP000256964"/>
    </source>
</evidence>
<name>A0A371D1B2_9APHY</name>
<protein>
    <recommendedName>
        <fullName evidence="3">F-box domain-containing protein</fullName>
    </recommendedName>
</protein>
<evidence type="ECO:0008006" key="3">
    <source>
        <dbReference type="Google" id="ProtNLM"/>
    </source>
</evidence>
<organism evidence="1 2">
    <name type="scientific">Lentinus brumalis</name>
    <dbReference type="NCBI Taxonomy" id="2498619"/>
    <lineage>
        <taxon>Eukaryota</taxon>
        <taxon>Fungi</taxon>
        <taxon>Dikarya</taxon>
        <taxon>Basidiomycota</taxon>
        <taxon>Agaricomycotina</taxon>
        <taxon>Agaricomycetes</taxon>
        <taxon>Polyporales</taxon>
        <taxon>Polyporaceae</taxon>
        <taxon>Lentinus</taxon>
    </lineage>
</organism>
<dbReference type="EMBL" id="KZ857428">
    <property type="protein sequence ID" value="RDX46305.1"/>
    <property type="molecule type" value="Genomic_DNA"/>
</dbReference>
<evidence type="ECO:0000313" key="1">
    <source>
        <dbReference type="EMBL" id="RDX46305.1"/>
    </source>
</evidence>
<accession>A0A371D1B2</accession>
<dbReference type="Proteomes" id="UP000256964">
    <property type="component" value="Unassembled WGS sequence"/>
</dbReference>
<dbReference type="InterPro" id="IPR032675">
    <property type="entry name" value="LRR_dom_sf"/>
</dbReference>